<protein>
    <submittedName>
        <fullName evidence="3">Tuberous sclerosis 1</fullName>
    </submittedName>
</protein>
<evidence type="ECO:0000256" key="1">
    <source>
        <dbReference type="SAM" id="Coils"/>
    </source>
</evidence>
<dbReference type="PANTHER" id="PTHR15154">
    <property type="entry name" value="HAMARTIN"/>
    <property type="match status" value="1"/>
</dbReference>
<feature type="compositionally biased region" description="Basic and acidic residues" evidence="2">
    <location>
        <begin position="510"/>
        <end position="522"/>
    </location>
</feature>
<feature type="coiled-coil region" evidence="1">
    <location>
        <begin position="683"/>
        <end position="763"/>
    </location>
</feature>
<keyword evidence="4" id="KW-1185">Reference proteome</keyword>
<keyword evidence="1" id="KW-0175">Coiled coil</keyword>
<dbReference type="VEuPathDB" id="FungiDB:LCOR_02579.1"/>
<proteinExistence type="predicted"/>
<dbReference type="STRING" id="1263082.A0A068RPI7"/>
<gene>
    <name evidence="3" type="ORF">LCOR_02579.1</name>
</gene>
<dbReference type="EMBL" id="CBTN010000008">
    <property type="protein sequence ID" value="CDH50896.1"/>
    <property type="molecule type" value="Genomic_DNA"/>
</dbReference>
<name>A0A068RPI7_9FUNG</name>
<dbReference type="GO" id="GO:0032007">
    <property type="term" value="P:negative regulation of TOR signaling"/>
    <property type="evidence" value="ECO:0007669"/>
    <property type="project" value="TreeGrafter"/>
</dbReference>
<dbReference type="Pfam" id="PF04388">
    <property type="entry name" value="Hamartin"/>
    <property type="match status" value="2"/>
</dbReference>
<dbReference type="PANTHER" id="PTHR15154:SF2">
    <property type="entry name" value="HAMARTIN"/>
    <property type="match status" value="1"/>
</dbReference>
<comment type="caution">
    <text evidence="3">The sequence shown here is derived from an EMBL/GenBank/DDBJ whole genome shotgun (WGS) entry which is preliminary data.</text>
</comment>
<dbReference type="GO" id="GO:0033596">
    <property type="term" value="C:TSC1-TSC2 complex"/>
    <property type="evidence" value="ECO:0007669"/>
    <property type="project" value="TreeGrafter"/>
</dbReference>
<accession>A0A068RPI7</accession>
<dbReference type="GO" id="GO:0051726">
    <property type="term" value="P:regulation of cell cycle"/>
    <property type="evidence" value="ECO:0007669"/>
    <property type="project" value="TreeGrafter"/>
</dbReference>
<feature type="region of interest" description="Disordered" evidence="2">
    <location>
        <begin position="837"/>
        <end position="875"/>
    </location>
</feature>
<feature type="region of interest" description="Disordered" evidence="2">
    <location>
        <begin position="494"/>
        <end position="532"/>
    </location>
</feature>
<dbReference type="InterPro" id="IPR007483">
    <property type="entry name" value="Hamartin"/>
</dbReference>
<sequence>MVTLRDIQRSISHAIRTATAESDGQATLDEIDEYLVQQSDNSNPGTSASTTATAETAAIDRLSNELVQTCQSQILSHKLVNVVSAKPEAQRVHNQHYLILRFVRQLLPVLQPRRVCNDWWKPILMPILQTTSYIDKVKNEAKSIVTESMVLDSSDEFVRMIVNEYLAWSENHHKREVDLLEQSYEQDETTQLRQQHQALLDLEQDEWSKNLVSVLLSYGASETKRLFMMLNDYFLSSKHRLQIVYLLSEFLLRKRTHLHEILETELFTSMLKSLMYDNSTTLIAISVTNLIMLLPRMCTSLPPYLPQLFYIFARALCWDQLRDLRQKQGITKEEEPNSSSTSATRKAADGWDCADYTFSKLSAPPSNPQTGPFFTSLYGLYPCNFLKFLHKPYAYFEENKFDIPEEFDEETFRTRTIAQVSRHMLHPSLVTMDTESELTDRSRWMKMEPPDVIAQIMSLDLTNAASRVAFSTGKDQKREQQEDLLDESVWAHTENVSEDDQQYTQQPPPPHDEEDKPSHDETPTATVQVDLGNDSLMARDRRSNKAIKNILDMHQALRSGTEVLIGDDVWDAGLESFASPSPSTSTSPVIADPITLTVSAATADELRANHGNTSETSLASSNISPETRLLIAALKREVLLLRNELNFELFVKQQHLQHMGRLHREHMVDSSVEAERQRTYNATRMLRAQLKQATAALNKLKTESARTKQKHVNWENEQSEKLRGYREARKKWQADMEEARQKLQEYEKAAEARSAELLEAQKRVFELESELKTHEPLLEKAEENEHRVMQLTKQMLLWQEDTTHLEEQKEYIKGLLSQWRSMEELVESLQAENQKLSARQSELEAEQDRLKAKMAEQQTTSPNNALEEDEKVQNHCKKQVQEQQQMISKLKERIETLEMERLELLAKEERDIKDE</sequence>
<evidence type="ECO:0000313" key="4">
    <source>
        <dbReference type="Proteomes" id="UP000027586"/>
    </source>
</evidence>
<evidence type="ECO:0000256" key="2">
    <source>
        <dbReference type="SAM" id="MobiDB-lite"/>
    </source>
</evidence>
<reference evidence="3" key="1">
    <citation type="submission" date="2013-08" db="EMBL/GenBank/DDBJ databases">
        <title>Gene expansion shapes genome architecture in the human pathogen Lichtheimia corymbifera: an evolutionary genomics analysis in the ancient terrestrial Mucorales (Mucoromycotina).</title>
        <authorList>
            <person name="Schwartze V.U."/>
            <person name="Winter S."/>
            <person name="Shelest E."/>
            <person name="Marcet-Houben M."/>
            <person name="Horn F."/>
            <person name="Wehner S."/>
            <person name="Hoffmann K."/>
            <person name="Riege K."/>
            <person name="Sammeth M."/>
            <person name="Nowrousian M."/>
            <person name="Valiante V."/>
            <person name="Linde J."/>
            <person name="Jacobsen I.D."/>
            <person name="Marz M."/>
            <person name="Brakhage A.A."/>
            <person name="Gabaldon T."/>
            <person name="Bocker S."/>
            <person name="Voigt K."/>
        </authorList>
    </citation>
    <scope>NUCLEOTIDE SEQUENCE [LARGE SCALE GENOMIC DNA]</scope>
    <source>
        <strain evidence="3">FSU 9682</strain>
    </source>
</reference>
<evidence type="ECO:0000313" key="3">
    <source>
        <dbReference type="EMBL" id="CDH50896.1"/>
    </source>
</evidence>
<dbReference type="OrthoDB" id="6022054at2759"/>
<organism evidence="3 4">
    <name type="scientific">Lichtheimia corymbifera JMRC:FSU:9682</name>
    <dbReference type="NCBI Taxonomy" id="1263082"/>
    <lineage>
        <taxon>Eukaryota</taxon>
        <taxon>Fungi</taxon>
        <taxon>Fungi incertae sedis</taxon>
        <taxon>Mucoromycota</taxon>
        <taxon>Mucoromycotina</taxon>
        <taxon>Mucoromycetes</taxon>
        <taxon>Mucorales</taxon>
        <taxon>Lichtheimiaceae</taxon>
        <taxon>Lichtheimia</taxon>
    </lineage>
</organism>
<dbReference type="Proteomes" id="UP000027586">
    <property type="component" value="Unassembled WGS sequence"/>
</dbReference>
<dbReference type="AlphaFoldDB" id="A0A068RPI7"/>